<evidence type="ECO:0000313" key="4">
    <source>
        <dbReference type="Proteomes" id="UP000007013"/>
    </source>
</evidence>
<feature type="compositionally biased region" description="Gly residues" evidence="1">
    <location>
        <begin position="524"/>
        <end position="540"/>
    </location>
</feature>
<dbReference type="EMBL" id="CP001032">
    <property type="protein sequence ID" value="ACB76450.1"/>
    <property type="molecule type" value="Genomic_DNA"/>
</dbReference>
<dbReference type="InterPro" id="IPR021728">
    <property type="entry name" value="DUF3300"/>
</dbReference>
<accession>B1ZMZ8</accession>
<feature type="chain" id="PRO_5002771902" description="DUF3300 domain-containing protein" evidence="2">
    <location>
        <begin position="28"/>
        <end position="547"/>
    </location>
</feature>
<evidence type="ECO:0000256" key="1">
    <source>
        <dbReference type="SAM" id="MobiDB-lite"/>
    </source>
</evidence>
<feature type="compositionally biased region" description="Basic and acidic residues" evidence="1">
    <location>
        <begin position="383"/>
        <end position="403"/>
    </location>
</feature>
<feature type="compositionally biased region" description="Pro residues" evidence="1">
    <location>
        <begin position="458"/>
        <end position="470"/>
    </location>
</feature>
<dbReference type="HOGENOM" id="CLU_497671_0_0_0"/>
<evidence type="ECO:0000256" key="2">
    <source>
        <dbReference type="SAM" id="SignalP"/>
    </source>
</evidence>
<sequence length="547" mass="60265">MKTLLCLLSGVCVVVTSGCVGVSPASAEAPVPVVVAPPPSQPGSLDELVAPIALYPDALVALILPASTVSSDVVLAARYLATDADRSEIDAQPWDTSVKGLAHYPDVVQWMDENLSWTQRLGEAYLDQPEEVMAAIQRDRSRARAAGILVDTEQQQVVVEDGAIRIIPARQDVIYVPRYDPQIVYIEQPMYFEPDPWITFGIGFGVGSWLAYDCDWHTRRIWIDHHRHAHWPDHYRHDWRNPRFPGRSGYVSRSGWEPWRPNPGRVPPPHRRHFDPGHRNIPHPTPIAGAPRRDRDFKGPRPERIDRPDHLRPTPGRSDEGRPGRERFGRERPRPDRTPEVARQPSQPQPTSQAERVAETPTARRGGPWRQGWGDAAATRGPRSPENRSIDNQRRERPRDNDARPAGGPSRPDVVRTPPQLHRPPPAMQRPAPAAAPAVPNQPPRQDFARSGHRPAPAAQPPRMQPPPPVARVQAAPPQMRSAPPSAAPQMRSSPPPAARMAAPAPRIERSAPPPAARADNSGGDRGQSGSRGGNGGGGRGRNDAER</sequence>
<dbReference type="RefSeq" id="WP_012375979.1">
    <property type="nucleotide sequence ID" value="NC_010571.1"/>
</dbReference>
<proteinExistence type="predicted"/>
<feature type="compositionally biased region" description="Low complexity" evidence="1">
    <location>
        <begin position="471"/>
        <end position="480"/>
    </location>
</feature>
<dbReference type="AlphaFoldDB" id="B1ZMZ8"/>
<evidence type="ECO:0000313" key="3">
    <source>
        <dbReference type="EMBL" id="ACB76450.1"/>
    </source>
</evidence>
<dbReference type="PANTHER" id="PTHR40269">
    <property type="entry name" value="OUTER MEMBRANE PROTEIN-RELATED"/>
    <property type="match status" value="1"/>
</dbReference>
<keyword evidence="2" id="KW-0732">Signal</keyword>
<dbReference type="Proteomes" id="UP000007013">
    <property type="component" value="Chromosome"/>
</dbReference>
<dbReference type="eggNOG" id="COG3115">
    <property type="taxonomic scope" value="Bacteria"/>
</dbReference>
<name>B1ZMZ8_OPITP</name>
<gene>
    <name evidence="3" type="ordered locus">Oter_3170</name>
</gene>
<keyword evidence="4" id="KW-1185">Reference proteome</keyword>
<dbReference type="PROSITE" id="PS51257">
    <property type="entry name" value="PROKAR_LIPOPROTEIN"/>
    <property type="match status" value="1"/>
</dbReference>
<feature type="compositionally biased region" description="Polar residues" evidence="1">
    <location>
        <begin position="344"/>
        <end position="354"/>
    </location>
</feature>
<dbReference type="KEGG" id="ote:Oter_3170"/>
<feature type="compositionally biased region" description="Basic and acidic residues" evidence="1">
    <location>
        <begin position="291"/>
        <end position="340"/>
    </location>
</feature>
<organism evidence="3 4">
    <name type="scientific">Opitutus terrae (strain DSM 11246 / JCM 15787 / PB90-1)</name>
    <dbReference type="NCBI Taxonomy" id="452637"/>
    <lineage>
        <taxon>Bacteria</taxon>
        <taxon>Pseudomonadati</taxon>
        <taxon>Verrucomicrobiota</taxon>
        <taxon>Opitutia</taxon>
        <taxon>Opitutales</taxon>
        <taxon>Opitutaceae</taxon>
        <taxon>Opitutus</taxon>
    </lineage>
</organism>
<dbReference type="PANTHER" id="PTHR40269:SF1">
    <property type="entry name" value="OUTER MEMBRANE PROTEIN"/>
    <property type="match status" value="1"/>
</dbReference>
<feature type="signal peptide" evidence="2">
    <location>
        <begin position="1"/>
        <end position="27"/>
    </location>
</feature>
<dbReference type="STRING" id="452637.Oter_3170"/>
<dbReference type="OrthoDB" id="197257at2"/>
<evidence type="ECO:0008006" key="5">
    <source>
        <dbReference type="Google" id="ProtNLM"/>
    </source>
</evidence>
<dbReference type="Pfam" id="PF11737">
    <property type="entry name" value="DUF3300"/>
    <property type="match status" value="1"/>
</dbReference>
<feature type="compositionally biased region" description="Low complexity" evidence="1">
    <location>
        <begin position="429"/>
        <end position="439"/>
    </location>
</feature>
<reference evidence="3 4" key="1">
    <citation type="journal article" date="2011" name="J. Bacteriol.">
        <title>Genome sequence of the verrucomicrobium Opitutus terrae PB90-1, an abundant inhabitant of rice paddy soil ecosystems.</title>
        <authorList>
            <person name="van Passel M.W."/>
            <person name="Kant R."/>
            <person name="Palva A."/>
            <person name="Copeland A."/>
            <person name="Lucas S."/>
            <person name="Lapidus A."/>
            <person name="Glavina del Rio T."/>
            <person name="Pitluck S."/>
            <person name="Goltsman E."/>
            <person name="Clum A."/>
            <person name="Sun H."/>
            <person name="Schmutz J."/>
            <person name="Larimer F.W."/>
            <person name="Land M.L."/>
            <person name="Hauser L."/>
            <person name="Kyrpides N."/>
            <person name="Mikhailova N."/>
            <person name="Richardson P.P."/>
            <person name="Janssen P.H."/>
            <person name="de Vos W.M."/>
            <person name="Smidt H."/>
        </authorList>
    </citation>
    <scope>NUCLEOTIDE SEQUENCE [LARGE SCALE GENOMIC DNA]</scope>
    <source>
        <strain evidence="4">DSM 11246 / JCM 15787 / PB90-1</strain>
    </source>
</reference>
<feature type="region of interest" description="Disordered" evidence="1">
    <location>
        <begin position="251"/>
        <end position="547"/>
    </location>
</feature>
<protein>
    <recommendedName>
        <fullName evidence="5">DUF3300 domain-containing protein</fullName>
    </recommendedName>
</protein>